<dbReference type="InterPro" id="IPR016181">
    <property type="entry name" value="Acyl_CoA_acyltransferase"/>
</dbReference>
<protein>
    <submittedName>
        <fullName evidence="4">GNAT family N-acetyltransferase</fullName>
    </submittedName>
</protein>
<sequence length="153" mass="16602">MMDVTMRPAGTGDLPAILRLLADDPLGKNREATIKAAGEAPYQAAFAAIAADPNHEMVVAELDGRVVGCFQLSFIPGLSRRGAWRAQIESVRIDSALRGRGAGQAMMEWAIARARARGCALVQLTTDKRRPDAHRFYARLGFVASHEGMKLEL</sequence>
<evidence type="ECO:0000256" key="2">
    <source>
        <dbReference type="ARBA" id="ARBA00023315"/>
    </source>
</evidence>
<evidence type="ECO:0000256" key="1">
    <source>
        <dbReference type="ARBA" id="ARBA00022679"/>
    </source>
</evidence>
<reference evidence="4" key="1">
    <citation type="submission" date="2020-06" db="EMBL/GenBank/DDBJ databases">
        <title>Stable isotope informed genome-resolved metagenomics uncovers potential trophic interactions in rhizosphere soil.</title>
        <authorList>
            <person name="Starr E.P."/>
            <person name="Shi S."/>
            <person name="Blazewicz S.J."/>
            <person name="Koch B.J."/>
            <person name="Probst A.J."/>
            <person name="Hungate B.A."/>
            <person name="Pett-Ridge J."/>
            <person name="Firestone M.K."/>
            <person name="Banfield J.F."/>
        </authorList>
    </citation>
    <scope>NUCLEOTIDE SEQUENCE</scope>
    <source>
        <strain evidence="4">YM_69_17</strain>
    </source>
</reference>
<dbReference type="InterPro" id="IPR000182">
    <property type="entry name" value="GNAT_dom"/>
</dbReference>
<dbReference type="Gene3D" id="3.40.630.30">
    <property type="match status" value="1"/>
</dbReference>
<dbReference type="SUPFAM" id="SSF55729">
    <property type="entry name" value="Acyl-CoA N-acyltransferases (Nat)"/>
    <property type="match status" value="1"/>
</dbReference>
<dbReference type="Proteomes" id="UP000700706">
    <property type="component" value="Unassembled WGS sequence"/>
</dbReference>
<name>A0A952FR77_9PROT</name>
<comment type="caution">
    <text evidence="4">The sequence shown here is derived from an EMBL/GenBank/DDBJ whole genome shotgun (WGS) entry which is preliminary data.</text>
</comment>
<evidence type="ECO:0000313" key="4">
    <source>
        <dbReference type="EMBL" id="MBW8727214.1"/>
    </source>
</evidence>
<feature type="domain" description="N-acetyltransferase" evidence="3">
    <location>
        <begin position="4"/>
        <end position="153"/>
    </location>
</feature>
<dbReference type="GO" id="GO:0016747">
    <property type="term" value="F:acyltransferase activity, transferring groups other than amino-acyl groups"/>
    <property type="evidence" value="ECO:0007669"/>
    <property type="project" value="InterPro"/>
</dbReference>
<evidence type="ECO:0000313" key="5">
    <source>
        <dbReference type="Proteomes" id="UP000700706"/>
    </source>
</evidence>
<dbReference type="PANTHER" id="PTHR43877">
    <property type="entry name" value="AMINOALKYLPHOSPHONATE N-ACETYLTRANSFERASE-RELATED-RELATED"/>
    <property type="match status" value="1"/>
</dbReference>
<keyword evidence="2" id="KW-0012">Acyltransferase</keyword>
<proteinExistence type="predicted"/>
<dbReference type="CDD" id="cd04301">
    <property type="entry name" value="NAT_SF"/>
    <property type="match status" value="1"/>
</dbReference>
<gene>
    <name evidence="4" type="ORF">JF625_18965</name>
</gene>
<evidence type="ECO:0000259" key="3">
    <source>
        <dbReference type="PROSITE" id="PS51186"/>
    </source>
</evidence>
<dbReference type="AlphaFoldDB" id="A0A952FR77"/>
<dbReference type="PANTHER" id="PTHR43877:SF2">
    <property type="entry name" value="AMINOALKYLPHOSPHONATE N-ACETYLTRANSFERASE-RELATED"/>
    <property type="match status" value="1"/>
</dbReference>
<accession>A0A952FR77</accession>
<dbReference type="Pfam" id="PF00583">
    <property type="entry name" value="Acetyltransf_1"/>
    <property type="match status" value="1"/>
</dbReference>
<dbReference type="InterPro" id="IPR050832">
    <property type="entry name" value="Bact_Acetyltransf"/>
</dbReference>
<dbReference type="PROSITE" id="PS51186">
    <property type="entry name" value="GNAT"/>
    <property type="match status" value="1"/>
</dbReference>
<organism evidence="4 5">
    <name type="scientific">Inquilinus limosus</name>
    <dbReference type="NCBI Taxonomy" id="171674"/>
    <lineage>
        <taxon>Bacteria</taxon>
        <taxon>Pseudomonadati</taxon>
        <taxon>Pseudomonadota</taxon>
        <taxon>Alphaproteobacteria</taxon>
        <taxon>Rhodospirillales</taxon>
        <taxon>Rhodospirillaceae</taxon>
        <taxon>Inquilinus</taxon>
    </lineage>
</organism>
<dbReference type="EMBL" id="JAEKLZ010000261">
    <property type="protein sequence ID" value="MBW8727214.1"/>
    <property type="molecule type" value="Genomic_DNA"/>
</dbReference>
<keyword evidence="1" id="KW-0808">Transferase</keyword>